<keyword evidence="1" id="KW-1133">Transmembrane helix</keyword>
<evidence type="ECO:0000313" key="2">
    <source>
        <dbReference type="EMBL" id="CAF0874734.1"/>
    </source>
</evidence>
<evidence type="ECO:0000256" key="1">
    <source>
        <dbReference type="SAM" id="Phobius"/>
    </source>
</evidence>
<accession>A0A8S2HLI6</accession>
<feature type="transmembrane region" description="Helical" evidence="1">
    <location>
        <begin position="140"/>
        <end position="163"/>
    </location>
</feature>
<dbReference type="Proteomes" id="UP000677228">
    <property type="component" value="Unassembled WGS sequence"/>
</dbReference>
<reference evidence="3" key="1">
    <citation type="submission" date="2021-02" db="EMBL/GenBank/DDBJ databases">
        <authorList>
            <person name="Nowell W R."/>
        </authorList>
    </citation>
    <scope>NUCLEOTIDE SEQUENCE</scope>
</reference>
<comment type="caution">
    <text evidence="3">The sequence shown here is derived from an EMBL/GenBank/DDBJ whole genome shotgun (WGS) entry which is preliminary data.</text>
</comment>
<protein>
    <submittedName>
        <fullName evidence="3">Uncharacterized protein</fullName>
    </submittedName>
</protein>
<proteinExistence type="predicted"/>
<dbReference type="Proteomes" id="UP000682733">
    <property type="component" value="Unassembled WGS sequence"/>
</dbReference>
<dbReference type="EMBL" id="CAJNOK010002781">
    <property type="protein sequence ID" value="CAF0874734.1"/>
    <property type="molecule type" value="Genomic_DNA"/>
</dbReference>
<organism evidence="3 4">
    <name type="scientific">Didymodactylos carnosus</name>
    <dbReference type="NCBI Taxonomy" id="1234261"/>
    <lineage>
        <taxon>Eukaryota</taxon>
        <taxon>Metazoa</taxon>
        <taxon>Spiralia</taxon>
        <taxon>Gnathifera</taxon>
        <taxon>Rotifera</taxon>
        <taxon>Eurotatoria</taxon>
        <taxon>Bdelloidea</taxon>
        <taxon>Philodinida</taxon>
        <taxon>Philodinidae</taxon>
        <taxon>Didymodactylos</taxon>
    </lineage>
</organism>
<gene>
    <name evidence="2" type="ORF">OVA965_LOCUS8313</name>
    <name evidence="3" type="ORF">TMI583_LOCUS8309</name>
</gene>
<sequence length="228" mass="26304">MERQSNLLPGPENFFGPDAHLYKTMSIKNLLLLINSTNYPPSTSSISYRILSSLFNKTTSVIHDDISYYADTFPLPYDDIIDDDKSIYIDDQQQSLISSNFTNIYYPNDDILIINNTNLSSLYDNYIDSSLTSSISFGPFIYIFIILSIYILLTILLLAFSIYKQRQNDEYYFDTIEKENNCLHLKCSLIKNISKGDMEPLLNDYSIITHDNNDTTIDLTSRFPLRIV</sequence>
<dbReference type="EMBL" id="CAJOBA010002782">
    <property type="protein sequence ID" value="CAF3659295.1"/>
    <property type="molecule type" value="Genomic_DNA"/>
</dbReference>
<keyword evidence="1" id="KW-0472">Membrane</keyword>
<name>A0A8S2HLI6_9BILA</name>
<evidence type="ECO:0000313" key="3">
    <source>
        <dbReference type="EMBL" id="CAF3659295.1"/>
    </source>
</evidence>
<evidence type="ECO:0000313" key="4">
    <source>
        <dbReference type="Proteomes" id="UP000682733"/>
    </source>
</evidence>
<keyword evidence="1" id="KW-0812">Transmembrane</keyword>
<dbReference type="AlphaFoldDB" id="A0A8S2HLI6"/>